<accession>A0A6C0DCY0</accession>
<feature type="transmembrane region" description="Helical" evidence="1">
    <location>
        <begin position="66"/>
        <end position="96"/>
    </location>
</feature>
<keyword evidence="1" id="KW-0472">Membrane</keyword>
<proteinExistence type="predicted"/>
<sequence length="175" mass="19581">MALPMPPAGPMAIIANPIEAAFTGLNTNTYFIGLMMILLNLGGRHIPTALTPEQDKVFQMKWVRRIFLFVIIFVATRNVFTAFWLSIALILVLGYLTNETSSLYLFGEGNQKVPEPTGPPPPSELSPEEQDIFKKLNEKVTKIQTQKKPPPAESETSDTFLTSYMNTMKFIQSNI</sequence>
<protein>
    <submittedName>
        <fullName evidence="2">Uncharacterized protein</fullName>
    </submittedName>
</protein>
<evidence type="ECO:0000256" key="1">
    <source>
        <dbReference type="SAM" id="Phobius"/>
    </source>
</evidence>
<reference evidence="2" key="1">
    <citation type="journal article" date="2020" name="Nature">
        <title>Giant virus diversity and host interactions through global metagenomics.</title>
        <authorList>
            <person name="Schulz F."/>
            <person name="Roux S."/>
            <person name="Paez-Espino D."/>
            <person name="Jungbluth S."/>
            <person name="Walsh D.A."/>
            <person name="Denef V.J."/>
            <person name="McMahon K.D."/>
            <person name="Konstantinidis K.T."/>
            <person name="Eloe-Fadrosh E.A."/>
            <person name="Kyrpides N.C."/>
            <person name="Woyke T."/>
        </authorList>
    </citation>
    <scope>NUCLEOTIDE SEQUENCE</scope>
    <source>
        <strain evidence="2">GVMAG-M-3300023174-137</strain>
    </source>
</reference>
<keyword evidence="1" id="KW-0812">Transmembrane</keyword>
<organism evidence="2">
    <name type="scientific">viral metagenome</name>
    <dbReference type="NCBI Taxonomy" id="1070528"/>
    <lineage>
        <taxon>unclassified sequences</taxon>
        <taxon>metagenomes</taxon>
        <taxon>organismal metagenomes</taxon>
    </lineage>
</organism>
<keyword evidence="1" id="KW-1133">Transmembrane helix</keyword>
<feature type="transmembrane region" description="Helical" evidence="1">
    <location>
        <begin position="30"/>
        <end position="46"/>
    </location>
</feature>
<dbReference type="AlphaFoldDB" id="A0A6C0DCY0"/>
<evidence type="ECO:0000313" key="2">
    <source>
        <dbReference type="EMBL" id="QHT14200.1"/>
    </source>
</evidence>
<dbReference type="EMBL" id="MN739580">
    <property type="protein sequence ID" value="QHT14200.1"/>
    <property type="molecule type" value="Genomic_DNA"/>
</dbReference>
<name>A0A6C0DCY0_9ZZZZ</name>